<dbReference type="PANTHER" id="PTHR43297:SF2">
    <property type="entry name" value="DIPEPTIDE TRANSPORT ATP-BINDING PROTEIN DPPD"/>
    <property type="match status" value="1"/>
</dbReference>
<reference evidence="9 10" key="1">
    <citation type="journal article" date="2019" name="Int. J. Syst. Evol. Microbiol.">
        <title>The Global Catalogue of Microorganisms (GCM) 10K type strain sequencing project: providing services to taxonomists for standard genome sequencing and annotation.</title>
        <authorList>
            <consortium name="The Broad Institute Genomics Platform"/>
            <consortium name="The Broad Institute Genome Sequencing Center for Infectious Disease"/>
            <person name="Wu L."/>
            <person name="Ma J."/>
        </authorList>
    </citation>
    <scope>NUCLEOTIDE SEQUENCE [LARGE SCALE GENOMIC DNA]</scope>
    <source>
        <strain evidence="9 10">JCM 13008</strain>
    </source>
</reference>
<dbReference type="Pfam" id="PF00005">
    <property type="entry name" value="ABC_tran"/>
    <property type="match status" value="1"/>
</dbReference>
<evidence type="ECO:0000256" key="1">
    <source>
        <dbReference type="ARBA" id="ARBA00004202"/>
    </source>
</evidence>
<comment type="similarity">
    <text evidence="2">Belongs to the ABC transporter superfamily.</text>
</comment>
<dbReference type="InterPro" id="IPR013563">
    <property type="entry name" value="Oligopep_ABC_C"/>
</dbReference>
<dbReference type="PANTHER" id="PTHR43297">
    <property type="entry name" value="OLIGOPEPTIDE TRANSPORT ATP-BINDING PROTEIN APPD"/>
    <property type="match status" value="1"/>
</dbReference>
<evidence type="ECO:0000256" key="5">
    <source>
        <dbReference type="ARBA" id="ARBA00022741"/>
    </source>
</evidence>
<dbReference type="PROSITE" id="PS50893">
    <property type="entry name" value="ABC_TRANSPORTER_2"/>
    <property type="match status" value="1"/>
</dbReference>
<evidence type="ECO:0000256" key="6">
    <source>
        <dbReference type="ARBA" id="ARBA00022840"/>
    </source>
</evidence>
<dbReference type="SUPFAM" id="SSF52540">
    <property type="entry name" value="P-loop containing nucleoside triphosphate hydrolases"/>
    <property type="match status" value="1"/>
</dbReference>
<comment type="subcellular location">
    <subcellularLocation>
        <location evidence="1">Cell membrane</location>
        <topology evidence="1">Peripheral membrane protein</topology>
    </subcellularLocation>
</comment>
<evidence type="ECO:0000313" key="10">
    <source>
        <dbReference type="Proteomes" id="UP001501581"/>
    </source>
</evidence>
<dbReference type="InterPro" id="IPR017871">
    <property type="entry name" value="ABC_transporter-like_CS"/>
</dbReference>
<feature type="domain" description="ABC transporter" evidence="8">
    <location>
        <begin position="12"/>
        <end position="263"/>
    </location>
</feature>
<comment type="caution">
    <text evidence="9">The sequence shown here is derived from an EMBL/GenBank/DDBJ whole genome shotgun (WGS) entry which is preliminary data.</text>
</comment>
<keyword evidence="6 9" id="KW-0067">ATP-binding</keyword>
<keyword evidence="3" id="KW-0813">Transport</keyword>
<dbReference type="Gene3D" id="3.40.50.300">
    <property type="entry name" value="P-loop containing nucleotide triphosphate hydrolases"/>
    <property type="match status" value="1"/>
</dbReference>
<dbReference type="Proteomes" id="UP001501581">
    <property type="component" value="Unassembled WGS sequence"/>
</dbReference>
<dbReference type="InterPro" id="IPR003593">
    <property type="entry name" value="AAA+_ATPase"/>
</dbReference>
<dbReference type="InterPro" id="IPR027417">
    <property type="entry name" value="P-loop_NTPase"/>
</dbReference>
<evidence type="ECO:0000313" key="9">
    <source>
        <dbReference type="EMBL" id="GAA1097606.1"/>
    </source>
</evidence>
<sequence>MTESITSQPPLLEVEGLTLEYGSGRRWTRVVEDVSFTLNAGQTLALVGESGSGKTVSATAVLGLAGRKGGRIAEGSIKLRGRELVGLPERELRRIRGSEVAMIFQNPLRSLNPAFTAGEQVAEVARVHLDLGRKAAWDRAIEMLDAVGIPDPERRARDYPHQFSGGMAQRLAIAAALCSNPSVLIADEPTTALDVTVQALVLQLLRKVQSDTDLAVLFISHDLGVVADVADRVVVMYSGEVVEQGPIEDLFTTPSHPYTAGLLGSIPALGRGEPLRAIPGTIPPPGTLQGTCRFAERCEHKVAGCQQAHPPLAVTADSRAVRCLRAADLVLEGITR</sequence>
<dbReference type="NCBIfam" id="TIGR01727">
    <property type="entry name" value="oligo_HPY"/>
    <property type="match status" value="1"/>
</dbReference>
<dbReference type="SMART" id="SM00382">
    <property type="entry name" value="AAA"/>
    <property type="match status" value="1"/>
</dbReference>
<name>A0ABN1TRP4_9ACTN</name>
<evidence type="ECO:0000256" key="2">
    <source>
        <dbReference type="ARBA" id="ARBA00005417"/>
    </source>
</evidence>
<evidence type="ECO:0000259" key="8">
    <source>
        <dbReference type="PROSITE" id="PS50893"/>
    </source>
</evidence>
<keyword evidence="4" id="KW-1003">Cell membrane</keyword>
<accession>A0ABN1TRP4</accession>
<proteinExistence type="inferred from homology"/>
<keyword evidence="5" id="KW-0547">Nucleotide-binding</keyword>
<dbReference type="RefSeq" id="WP_343992632.1">
    <property type="nucleotide sequence ID" value="NZ_BAAALG010000005.1"/>
</dbReference>
<dbReference type="GO" id="GO:0005524">
    <property type="term" value="F:ATP binding"/>
    <property type="evidence" value="ECO:0007669"/>
    <property type="project" value="UniProtKB-KW"/>
</dbReference>
<dbReference type="Pfam" id="PF08352">
    <property type="entry name" value="oligo_HPY"/>
    <property type="match status" value="1"/>
</dbReference>
<dbReference type="PROSITE" id="PS00211">
    <property type="entry name" value="ABC_TRANSPORTER_1"/>
    <property type="match status" value="1"/>
</dbReference>
<keyword evidence="10" id="KW-1185">Reference proteome</keyword>
<organism evidence="9 10">
    <name type="scientific">Nocardioides dubius</name>
    <dbReference type="NCBI Taxonomy" id="317019"/>
    <lineage>
        <taxon>Bacteria</taxon>
        <taxon>Bacillati</taxon>
        <taxon>Actinomycetota</taxon>
        <taxon>Actinomycetes</taxon>
        <taxon>Propionibacteriales</taxon>
        <taxon>Nocardioidaceae</taxon>
        <taxon>Nocardioides</taxon>
    </lineage>
</organism>
<evidence type="ECO:0000256" key="4">
    <source>
        <dbReference type="ARBA" id="ARBA00022475"/>
    </source>
</evidence>
<dbReference type="EMBL" id="BAAALG010000005">
    <property type="protein sequence ID" value="GAA1097606.1"/>
    <property type="molecule type" value="Genomic_DNA"/>
</dbReference>
<dbReference type="InterPro" id="IPR050388">
    <property type="entry name" value="ABC_Ni/Peptide_Import"/>
</dbReference>
<gene>
    <name evidence="9" type="ORF">GCM10009668_13410</name>
</gene>
<evidence type="ECO:0000256" key="3">
    <source>
        <dbReference type="ARBA" id="ARBA00022448"/>
    </source>
</evidence>
<protein>
    <submittedName>
        <fullName evidence="9">ABC transporter ATP-binding protein</fullName>
    </submittedName>
</protein>
<keyword evidence="7" id="KW-0472">Membrane</keyword>
<evidence type="ECO:0000256" key="7">
    <source>
        <dbReference type="ARBA" id="ARBA00023136"/>
    </source>
</evidence>
<dbReference type="InterPro" id="IPR003439">
    <property type="entry name" value="ABC_transporter-like_ATP-bd"/>
</dbReference>
<dbReference type="CDD" id="cd03257">
    <property type="entry name" value="ABC_NikE_OppD_transporters"/>
    <property type="match status" value="1"/>
</dbReference>